<reference evidence="11 12" key="1">
    <citation type="journal article" date="2012" name="Appl. Environ. Microbiol.">
        <title>Draft genome sequence of a psychrotolerant sulfur-oxidizing bacterium, Sulfuricella denitrificans skB26, and proteomic insights into cold adaptation.</title>
        <authorList>
            <person name="Watanabe T."/>
            <person name="Kojima H."/>
            <person name="Fukui M."/>
        </authorList>
    </citation>
    <scope>NUCLEOTIDE SEQUENCE [LARGE SCALE GENOMIC DNA]</scope>
    <source>
        <strain evidence="12">skB26</strain>
    </source>
</reference>
<dbReference type="Proteomes" id="UP000015559">
    <property type="component" value="Chromosome"/>
</dbReference>
<sequence>MISVTSVQLSAWLSAFIWPFFRILALVSSAPILGNPSVPLRVKIGLALVLTLVLSPILGSMPAVEPGSAIGLLILAQQVVIGVAIGFIMRIIFTAVEMAGNIAGMQMGLGFATFFDPQNASQSPVVAQLLGLLATLLFLALNGHLYMIELLAQSFQALPVSLKPFSAAGWRALAGWGGEIFLAGLLLSMPIMAALLVTNLALGIMTRAAPQLNVFSVGFPITLAAGFVVLSIAFPYFVPLFDRLLHDALQMAMQVLRLANPTEP</sequence>
<evidence type="ECO:0000256" key="8">
    <source>
        <dbReference type="ARBA" id="ARBA00023143"/>
    </source>
</evidence>
<keyword evidence="12" id="KW-1185">Reference proteome</keyword>
<keyword evidence="5 10" id="KW-0812">Transmembrane</keyword>
<dbReference type="InterPro" id="IPR006303">
    <property type="entry name" value="FliR"/>
</dbReference>
<keyword evidence="8 10" id="KW-0975">Bacterial flagellum</keyword>
<evidence type="ECO:0000256" key="5">
    <source>
        <dbReference type="ARBA" id="ARBA00022692"/>
    </source>
</evidence>
<comment type="function">
    <text evidence="1 10">Role in flagellar biosynthesis.</text>
</comment>
<feature type="transmembrane region" description="Helical" evidence="10">
    <location>
        <begin position="127"/>
        <end position="148"/>
    </location>
</feature>
<feature type="transmembrane region" description="Helical" evidence="10">
    <location>
        <begin position="12"/>
        <end position="34"/>
    </location>
</feature>
<dbReference type="PANTHER" id="PTHR30065">
    <property type="entry name" value="FLAGELLAR BIOSYNTHETIC PROTEIN FLIR"/>
    <property type="match status" value="1"/>
</dbReference>
<evidence type="ECO:0000256" key="1">
    <source>
        <dbReference type="ARBA" id="ARBA00002578"/>
    </source>
</evidence>
<keyword evidence="11" id="KW-0969">Cilium</keyword>
<dbReference type="PANTHER" id="PTHR30065:SF8">
    <property type="entry name" value="FLAGELLAR BIOSYNTHETIC PROTEIN FLIR"/>
    <property type="match status" value="1"/>
</dbReference>
<dbReference type="STRING" id="1163617.SCD_n01239"/>
<feature type="transmembrane region" description="Helical" evidence="10">
    <location>
        <begin position="214"/>
        <end position="238"/>
    </location>
</feature>
<evidence type="ECO:0000256" key="4">
    <source>
        <dbReference type="ARBA" id="ARBA00022475"/>
    </source>
</evidence>
<dbReference type="KEGG" id="sdr:SCD_n01239"/>
<accession>S6ABW6</accession>
<evidence type="ECO:0000256" key="9">
    <source>
        <dbReference type="NCBIfam" id="TIGR01400"/>
    </source>
</evidence>
<dbReference type="Pfam" id="PF01311">
    <property type="entry name" value="Bac_export_1"/>
    <property type="match status" value="1"/>
</dbReference>
<dbReference type="RefSeq" id="WP_009205980.1">
    <property type="nucleotide sequence ID" value="NC_022357.1"/>
</dbReference>
<dbReference type="EMBL" id="AP013066">
    <property type="protein sequence ID" value="BAN35068.1"/>
    <property type="molecule type" value="Genomic_DNA"/>
</dbReference>
<evidence type="ECO:0000256" key="2">
    <source>
        <dbReference type="ARBA" id="ARBA00009772"/>
    </source>
</evidence>
<dbReference type="OrthoDB" id="9797790at2"/>
<feature type="transmembrane region" description="Helical" evidence="10">
    <location>
        <begin position="180"/>
        <end position="202"/>
    </location>
</feature>
<keyword evidence="11" id="KW-0282">Flagellum</keyword>
<dbReference type="InterPro" id="IPR002010">
    <property type="entry name" value="T3SS_IM_R"/>
</dbReference>
<dbReference type="GO" id="GO:0009425">
    <property type="term" value="C:bacterial-type flagellum basal body"/>
    <property type="evidence" value="ECO:0007669"/>
    <property type="project" value="UniProtKB-SubCell"/>
</dbReference>
<dbReference type="NCBIfam" id="TIGR01400">
    <property type="entry name" value="fliR"/>
    <property type="match status" value="1"/>
</dbReference>
<evidence type="ECO:0000313" key="12">
    <source>
        <dbReference type="Proteomes" id="UP000015559"/>
    </source>
</evidence>
<feature type="transmembrane region" description="Helical" evidence="10">
    <location>
        <begin position="70"/>
        <end position="92"/>
    </location>
</feature>
<organism evidence="11 12">
    <name type="scientific">Sulfuricella denitrificans (strain DSM 22764 / NBRC 105220 / skB26)</name>
    <dbReference type="NCBI Taxonomy" id="1163617"/>
    <lineage>
        <taxon>Bacteria</taxon>
        <taxon>Pseudomonadati</taxon>
        <taxon>Pseudomonadota</taxon>
        <taxon>Betaproteobacteria</taxon>
        <taxon>Nitrosomonadales</taxon>
        <taxon>Sulfuricellaceae</taxon>
        <taxon>Sulfuricella</taxon>
    </lineage>
</organism>
<dbReference type="GO" id="GO:0044780">
    <property type="term" value="P:bacterial-type flagellum assembly"/>
    <property type="evidence" value="ECO:0007669"/>
    <property type="project" value="UniProtKB-UniRule"/>
</dbReference>
<feature type="transmembrane region" description="Helical" evidence="10">
    <location>
        <begin position="40"/>
        <end position="58"/>
    </location>
</feature>
<keyword evidence="6 10" id="KW-1133">Transmembrane helix</keyword>
<evidence type="ECO:0000256" key="7">
    <source>
        <dbReference type="ARBA" id="ARBA00023136"/>
    </source>
</evidence>
<name>S6ABW6_SULDS</name>
<evidence type="ECO:0000256" key="6">
    <source>
        <dbReference type="ARBA" id="ARBA00022989"/>
    </source>
</evidence>
<keyword evidence="11" id="KW-0966">Cell projection</keyword>
<gene>
    <name evidence="11" type="ORF">SCD_n01239</name>
</gene>
<dbReference type="GO" id="GO:0006605">
    <property type="term" value="P:protein targeting"/>
    <property type="evidence" value="ECO:0007669"/>
    <property type="project" value="UniProtKB-UniRule"/>
</dbReference>
<evidence type="ECO:0000256" key="10">
    <source>
        <dbReference type="RuleBase" id="RU362071"/>
    </source>
</evidence>
<keyword evidence="4 10" id="KW-1003">Cell membrane</keyword>
<evidence type="ECO:0000256" key="3">
    <source>
        <dbReference type="ARBA" id="ARBA00021717"/>
    </source>
</evidence>
<comment type="similarity">
    <text evidence="2 10">Belongs to the FliR/MopE/SpaR family.</text>
</comment>
<proteinExistence type="inferred from homology"/>
<dbReference type="AlphaFoldDB" id="S6ABW6"/>
<dbReference type="GO" id="GO:0005886">
    <property type="term" value="C:plasma membrane"/>
    <property type="evidence" value="ECO:0007669"/>
    <property type="project" value="UniProtKB-SubCell"/>
</dbReference>
<dbReference type="eggNOG" id="COG1684">
    <property type="taxonomic scope" value="Bacteria"/>
</dbReference>
<evidence type="ECO:0000313" key="11">
    <source>
        <dbReference type="EMBL" id="BAN35068.1"/>
    </source>
</evidence>
<dbReference type="PRINTS" id="PR00953">
    <property type="entry name" value="TYPE3IMRPROT"/>
</dbReference>
<keyword evidence="7 10" id="KW-0472">Membrane</keyword>
<protein>
    <recommendedName>
        <fullName evidence="3 9">Flagellar biosynthetic protein FliR</fullName>
    </recommendedName>
</protein>
<comment type="subcellular location">
    <subcellularLocation>
        <location evidence="10">Cell membrane</location>
        <topology evidence="10">Multi-pass membrane protein</topology>
    </subcellularLocation>
    <subcellularLocation>
        <location evidence="10">Bacterial flagellum basal body</location>
    </subcellularLocation>
</comment>
<dbReference type="HOGENOM" id="CLU_063626_4_0_4"/>